<dbReference type="AlphaFoldDB" id="A0A6A5TS09"/>
<reference evidence="1" key="1">
    <citation type="journal article" date="2020" name="Stud. Mycol.">
        <title>101 Dothideomycetes genomes: a test case for predicting lifestyles and emergence of pathogens.</title>
        <authorList>
            <person name="Haridas S."/>
            <person name="Albert R."/>
            <person name="Binder M."/>
            <person name="Bloem J."/>
            <person name="Labutti K."/>
            <person name="Salamov A."/>
            <person name="Andreopoulos B."/>
            <person name="Baker S."/>
            <person name="Barry K."/>
            <person name="Bills G."/>
            <person name="Bluhm B."/>
            <person name="Cannon C."/>
            <person name="Castanera R."/>
            <person name="Culley D."/>
            <person name="Daum C."/>
            <person name="Ezra D."/>
            <person name="Gonzalez J."/>
            <person name="Henrissat B."/>
            <person name="Kuo A."/>
            <person name="Liang C."/>
            <person name="Lipzen A."/>
            <person name="Lutzoni F."/>
            <person name="Magnuson J."/>
            <person name="Mondo S."/>
            <person name="Nolan M."/>
            <person name="Ohm R."/>
            <person name="Pangilinan J."/>
            <person name="Park H.-J."/>
            <person name="Ramirez L."/>
            <person name="Alfaro M."/>
            <person name="Sun H."/>
            <person name="Tritt A."/>
            <person name="Yoshinaga Y."/>
            <person name="Zwiers L.-H."/>
            <person name="Turgeon B."/>
            <person name="Goodwin S."/>
            <person name="Spatafora J."/>
            <person name="Crous P."/>
            <person name="Grigoriev I."/>
        </authorList>
    </citation>
    <scope>NUCLEOTIDE SEQUENCE</scope>
    <source>
        <strain evidence="1">CBS 675.92</strain>
    </source>
</reference>
<name>A0A6A5TS09_9PLEO</name>
<evidence type="ECO:0000313" key="2">
    <source>
        <dbReference type="Proteomes" id="UP000800035"/>
    </source>
</evidence>
<protein>
    <submittedName>
        <fullName evidence="1">Uncharacterized protein</fullName>
    </submittedName>
</protein>
<organism evidence="1 2">
    <name type="scientific">Byssothecium circinans</name>
    <dbReference type="NCBI Taxonomy" id="147558"/>
    <lineage>
        <taxon>Eukaryota</taxon>
        <taxon>Fungi</taxon>
        <taxon>Dikarya</taxon>
        <taxon>Ascomycota</taxon>
        <taxon>Pezizomycotina</taxon>
        <taxon>Dothideomycetes</taxon>
        <taxon>Pleosporomycetidae</taxon>
        <taxon>Pleosporales</taxon>
        <taxon>Massarineae</taxon>
        <taxon>Massarinaceae</taxon>
        <taxon>Byssothecium</taxon>
    </lineage>
</organism>
<gene>
    <name evidence="1" type="ORF">CC80DRAFT_549114</name>
</gene>
<sequence length="53" mass="5861">MNYVSSEDAQETGLYRKGPRLGRMRLVNSAELFGTIQSNTPPQLSQMAACRGE</sequence>
<evidence type="ECO:0000313" key="1">
    <source>
        <dbReference type="EMBL" id="KAF1955431.1"/>
    </source>
</evidence>
<accession>A0A6A5TS09</accession>
<dbReference type="Proteomes" id="UP000800035">
    <property type="component" value="Unassembled WGS sequence"/>
</dbReference>
<proteinExistence type="predicted"/>
<keyword evidence="2" id="KW-1185">Reference proteome</keyword>
<dbReference type="EMBL" id="ML976994">
    <property type="protein sequence ID" value="KAF1955431.1"/>
    <property type="molecule type" value="Genomic_DNA"/>
</dbReference>